<dbReference type="PATRIC" id="fig|518642.10.peg.2194"/>
<evidence type="ECO:0000259" key="1">
    <source>
        <dbReference type="Pfam" id="PF01507"/>
    </source>
</evidence>
<dbReference type="AlphaFoldDB" id="A0A1E7L4D4"/>
<dbReference type="InterPro" id="IPR002500">
    <property type="entry name" value="PAPS_reduct_dom"/>
</dbReference>
<evidence type="ECO:0000313" key="3">
    <source>
        <dbReference type="Proteomes" id="UP000176005"/>
    </source>
</evidence>
<dbReference type="PANTHER" id="PTHR43196">
    <property type="entry name" value="SULFATE ADENYLYLTRANSFERASE SUBUNIT 2"/>
    <property type="match status" value="1"/>
</dbReference>
<protein>
    <recommendedName>
        <fullName evidence="1">Phosphoadenosine phosphosulphate reductase domain-containing protein</fullName>
    </recommendedName>
</protein>
<accession>A0A1E7L4D4</accession>
<feature type="domain" description="Phosphoadenosine phosphosulphate reductase" evidence="1">
    <location>
        <begin position="5"/>
        <end position="179"/>
    </location>
</feature>
<organism evidence="2 3">
    <name type="scientific">Streptomyces nanshensis</name>
    <dbReference type="NCBI Taxonomy" id="518642"/>
    <lineage>
        <taxon>Bacteria</taxon>
        <taxon>Bacillati</taxon>
        <taxon>Actinomycetota</taxon>
        <taxon>Actinomycetes</taxon>
        <taxon>Kitasatosporales</taxon>
        <taxon>Streptomycetaceae</taxon>
        <taxon>Streptomyces</taxon>
    </lineage>
</organism>
<dbReference type="InterPro" id="IPR050128">
    <property type="entry name" value="Sulfate_adenylyltrnsfr_sub2"/>
</dbReference>
<dbReference type="EMBL" id="LJGW01000252">
    <property type="protein sequence ID" value="OEV11055.1"/>
    <property type="molecule type" value="Genomic_DNA"/>
</dbReference>
<dbReference type="Pfam" id="PF01507">
    <property type="entry name" value="PAPS_reduct"/>
    <property type="match status" value="1"/>
</dbReference>
<dbReference type="Proteomes" id="UP000176005">
    <property type="component" value="Unassembled WGS sequence"/>
</dbReference>
<dbReference type="PANTHER" id="PTHR43196:SF2">
    <property type="entry name" value="PHOSPHOADENOSINE PHOSPHOSULFATE REDUCTASE"/>
    <property type="match status" value="1"/>
</dbReference>
<name>A0A1E7L4D4_9ACTN</name>
<sequence>MLHRVVTWARAAGCLHKVVVVHADLGESSEWPGVRELVARQAERYGVRFIAVEAEGGLYRLVEKRGKFPDSKNRLCTSQLKRDRLAPVITLLVQELGLSRQAVVVNFMGIRAEESAARRRKPELALDTRLGNGNRLVVTAHPILDMSETEVWQTIAQNGLEYHPAYDAGLPRLSCILCVLAGREWLIRAARLCLTLGLTHPQRYADLEARIGHTFQKKLSVAEIWAEAQRRGPLEDWERGDAIRRHLGEEAAAQYLRRLELAA</sequence>
<proteinExistence type="predicted"/>
<dbReference type="SUPFAM" id="SSF52402">
    <property type="entry name" value="Adenine nucleotide alpha hydrolases-like"/>
    <property type="match status" value="1"/>
</dbReference>
<reference evidence="2 3" key="1">
    <citation type="journal article" date="2016" name="Front. Microbiol.">
        <title>Comparative Genomics Analysis of Streptomyces Species Reveals Their Adaptation to the Marine Environment and Their Diversity at the Genomic Level.</title>
        <authorList>
            <person name="Tian X."/>
            <person name="Zhang Z."/>
            <person name="Yang T."/>
            <person name="Chen M."/>
            <person name="Li J."/>
            <person name="Chen F."/>
            <person name="Yang J."/>
            <person name="Li W."/>
            <person name="Zhang B."/>
            <person name="Zhang Z."/>
            <person name="Wu J."/>
            <person name="Zhang C."/>
            <person name="Long L."/>
            <person name="Xiao J."/>
        </authorList>
    </citation>
    <scope>NUCLEOTIDE SEQUENCE [LARGE SCALE GENOMIC DNA]</scope>
    <source>
        <strain evidence="2 3">SCSIO 10429</strain>
    </source>
</reference>
<evidence type="ECO:0000313" key="2">
    <source>
        <dbReference type="EMBL" id="OEV11055.1"/>
    </source>
</evidence>
<gene>
    <name evidence="2" type="ORF">AN218_14685</name>
</gene>
<dbReference type="Gene3D" id="3.40.50.620">
    <property type="entry name" value="HUPs"/>
    <property type="match status" value="1"/>
</dbReference>
<dbReference type="GO" id="GO:0003824">
    <property type="term" value="F:catalytic activity"/>
    <property type="evidence" value="ECO:0007669"/>
    <property type="project" value="InterPro"/>
</dbReference>
<comment type="caution">
    <text evidence="2">The sequence shown here is derived from an EMBL/GenBank/DDBJ whole genome shotgun (WGS) entry which is preliminary data.</text>
</comment>
<dbReference type="InterPro" id="IPR014729">
    <property type="entry name" value="Rossmann-like_a/b/a_fold"/>
</dbReference>
<keyword evidence="3" id="KW-1185">Reference proteome</keyword>